<reference evidence="1" key="2">
    <citation type="submission" date="2020-09" db="EMBL/GenBank/DDBJ databases">
        <authorList>
            <person name="Sun Q."/>
            <person name="Ohkuma M."/>
        </authorList>
    </citation>
    <scope>NUCLEOTIDE SEQUENCE</scope>
    <source>
        <strain evidence="1">JCM 4633</strain>
    </source>
</reference>
<dbReference type="Pfam" id="PF06013">
    <property type="entry name" value="WXG100"/>
    <property type="match status" value="1"/>
</dbReference>
<dbReference type="RefSeq" id="WP_190112956.1">
    <property type="nucleotide sequence ID" value="NZ_BMVB01000034.1"/>
</dbReference>
<dbReference type="InterPro" id="IPR010310">
    <property type="entry name" value="T7SS_ESAT-6-like"/>
</dbReference>
<organism evidence="1 2">
    <name type="scientific">Streptomyces cinnamoneus</name>
    <name type="common">Streptoverticillium cinnamoneum</name>
    <dbReference type="NCBI Taxonomy" id="53446"/>
    <lineage>
        <taxon>Bacteria</taxon>
        <taxon>Bacillati</taxon>
        <taxon>Actinomycetota</taxon>
        <taxon>Actinomycetes</taxon>
        <taxon>Kitasatosporales</taxon>
        <taxon>Streptomycetaceae</taxon>
        <taxon>Streptomyces</taxon>
        <taxon>Streptomyces cinnamoneus group</taxon>
    </lineage>
</organism>
<comment type="caution">
    <text evidence="1">The sequence shown here is derived from an EMBL/GenBank/DDBJ whole genome shotgun (WGS) entry which is preliminary data.</text>
</comment>
<dbReference type="Gene3D" id="1.10.287.1060">
    <property type="entry name" value="ESAT-6-like"/>
    <property type="match status" value="1"/>
</dbReference>
<evidence type="ECO:0000313" key="1">
    <source>
        <dbReference type="EMBL" id="GHC71788.1"/>
    </source>
</evidence>
<reference evidence="1" key="1">
    <citation type="journal article" date="2014" name="Int. J. Syst. Evol. Microbiol.">
        <title>Complete genome sequence of Corynebacterium casei LMG S-19264T (=DSM 44701T), isolated from a smear-ripened cheese.</title>
        <authorList>
            <consortium name="US DOE Joint Genome Institute (JGI-PGF)"/>
            <person name="Walter F."/>
            <person name="Albersmeier A."/>
            <person name="Kalinowski J."/>
            <person name="Ruckert C."/>
        </authorList>
    </citation>
    <scope>NUCLEOTIDE SEQUENCE</scope>
    <source>
        <strain evidence="1">JCM 4633</strain>
    </source>
</reference>
<name>A0A918U078_STRCJ</name>
<protein>
    <recommendedName>
        <fullName evidence="3">ESAT-6-like protein</fullName>
    </recommendedName>
</protein>
<evidence type="ECO:0000313" key="2">
    <source>
        <dbReference type="Proteomes" id="UP000646244"/>
    </source>
</evidence>
<evidence type="ECO:0008006" key="3">
    <source>
        <dbReference type="Google" id="ProtNLM"/>
    </source>
</evidence>
<proteinExistence type="predicted"/>
<dbReference type="InterPro" id="IPR036689">
    <property type="entry name" value="ESAT-6-like_sf"/>
</dbReference>
<dbReference type="AlphaFoldDB" id="A0A918U078"/>
<dbReference type="Proteomes" id="UP000646244">
    <property type="component" value="Unassembled WGS sequence"/>
</dbReference>
<dbReference type="EMBL" id="BMVB01000034">
    <property type="protein sequence ID" value="GHC71788.1"/>
    <property type="molecule type" value="Genomic_DNA"/>
</dbReference>
<accession>A0A918U078</accession>
<sequence>MADIQKVDDAHFRAFKNAIEESSAAFSANLRTLVNAIDNVAGRWEGEAAAAFKQAQRELNMDHDAVRKLIDEFSRAVAETHKNSKANDADIAASMKRAHASAGSASAISGL</sequence>
<dbReference type="SUPFAM" id="SSF140453">
    <property type="entry name" value="EsxAB dimer-like"/>
    <property type="match status" value="1"/>
</dbReference>
<gene>
    <name evidence="1" type="ORF">GCM10010507_58520</name>
</gene>